<reference evidence="2" key="1">
    <citation type="journal article" date="2019" name="Int. J. Syst. Evol. Microbiol.">
        <title>The Global Catalogue of Microorganisms (GCM) 10K type strain sequencing project: providing services to taxonomists for standard genome sequencing and annotation.</title>
        <authorList>
            <consortium name="The Broad Institute Genomics Platform"/>
            <consortium name="The Broad Institute Genome Sequencing Center for Infectious Disease"/>
            <person name="Wu L."/>
            <person name="Ma J."/>
        </authorList>
    </citation>
    <scope>NUCLEOTIDE SEQUENCE [LARGE SCALE GENOMIC DNA]</scope>
    <source>
        <strain evidence="2">JCM 17759</strain>
    </source>
</reference>
<protein>
    <submittedName>
        <fullName evidence="1">Uncharacterized protein</fullName>
    </submittedName>
</protein>
<gene>
    <name evidence="1" type="ORF">GCM10023156_35900</name>
</gene>
<evidence type="ECO:0000313" key="1">
    <source>
        <dbReference type="EMBL" id="GAA4458160.1"/>
    </source>
</evidence>
<proteinExistence type="predicted"/>
<accession>A0ABP8N0P3</accession>
<name>A0ABP8N0P3_9BACT</name>
<dbReference type="RefSeq" id="WP_339945798.1">
    <property type="nucleotide sequence ID" value="NZ_BAABGA010000046.1"/>
</dbReference>
<organism evidence="1 2">
    <name type="scientific">Novipirellula rosea</name>
    <dbReference type="NCBI Taxonomy" id="1031540"/>
    <lineage>
        <taxon>Bacteria</taxon>
        <taxon>Pseudomonadati</taxon>
        <taxon>Planctomycetota</taxon>
        <taxon>Planctomycetia</taxon>
        <taxon>Pirellulales</taxon>
        <taxon>Pirellulaceae</taxon>
        <taxon>Novipirellula</taxon>
    </lineage>
</organism>
<keyword evidence="2" id="KW-1185">Reference proteome</keyword>
<evidence type="ECO:0000313" key="2">
    <source>
        <dbReference type="Proteomes" id="UP001500840"/>
    </source>
</evidence>
<sequence length="137" mass="15907">MTKTVTANPAEDKNILTLDRRSKRNERRNGNPDAVDTNVMAKPRRKTQRRRHIDPTTCERDYNDQEIEFMQAMDDYKRSAGRMFPTCSEVLEVIRALGYVKLNADQREELCIDEQGSDYYDADANLEDELEDEIADA</sequence>
<comment type="caution">
    <text evidence="1">The sequence shown here is derived from an EMBL/GenBank/DDBJ whole genome shotgun (WGS) entry which is preliminary data.</text>
</comment>
<dbReference type="EMBL" id="BAABGA010000046">
    <property type="protein sequence ID" value="GAA4458160.1"/>
    <property type="molecule type" value="Genomic_DNA"/>
</dbReference>
<dbReference type="Proteomes" id="UP001500840">
    <property type="component" value="Unassembled WGS sequence"/>
</dbReference>